<dbReference type="STRING" id="39480.EUAN_04490"/>
<keyword evidence="2" id="KW-1185">Reference proteome</keyword>
<dbReference type="EMBL" id="MKIE01000002">
    <property type="protein sequence ID" value="OHW62665.1"/>
    <property type="molecule type" value="Genomic_DNA"/>
</dbReference>
<dbReference type="Pfam" id="PF02620">
    <property type="entry name" value="YceD"/>
    <property type="match status" value="1"/>
</dbReference>
<evidence type="ECO:0000313" key="2">
    <source>
        <dbReference type="Proteomes" id="UP000180254"/>
    </source>
</evidence>
<dbReference type="AlphaFoldDB" id="A0A1S1V8D5"/>
<dbReference type="InterPro" id="IPR003772">
    <property type="entry name" value="YceD"/>
</dbReference>
<reference evidence="1 2" key="1">
    <citation type="submission" date="2016-09" db="EMBL/GenBank/DDBJ databases">
        <title>Genome sequence of Eubacterium angustum.</title>
        <authorList>
            <person name="Poehlein A."/>
            <person name="Daniel R."/>
        </authorList>
    </citation>
    <scope>NUCLEOTIDE SEQUENCE [LARGE SCALE GENOMIC DNA]</scope>
    <source>
        <strain evidence="1 2">DSM 1989</strain>
    </source>
</reference>
<dbReference type="PANTHER" id="PTHR34374:SF1">
    <property type="entry name" value="LARGE RIBOSOMAL RNA SUBUNIT ACCUMULATION PROTEIN YCED HOMOLOG 1, CHLOROPLASTIC"/>
    <property type="match status" value="1"/>
</dbReference>
<proteinExistence type="predicted"/>
<dbReference type="PANTHER" id="PTHR34374">
    <property type="entry name" value="LARGE RIBOSOMAL RNA SUBUNIT ACCUMULATION PROTEIN YCED HOMOLOG 1, CHLOROPLASTIC"/>
    <property type="match status" value="1"/>
</dbReference>
<dbReference type="Proteomes" id="UP000180254">
    <property type="component" value="Unassembled WGS sequence"/>
</dbReference>
<organism evidence="1 2">
    <name type="scientific">Andreesenia angusta</name>
    <dbReference type="NCBI Taxonomy" id="39480"/>
    <lineage>
        <taxon>Bacteria</taxon>
        <taxon>Bacillati</taxon>
        <taxon>Bacillota</taxon>
        <taxon>Tissierellia</taxon>
        <taxon>Tissierellales</taxon>
        <taxon>Gottschalkiaceae</taxon>
        <taxon>Andreesenia</taxon>
    </lineage>
</organism>
<dbReference type="OrthoDB" id="9790372at2"/>
<name>A0A1S1V8D5_9FIRM</name>
<gene>
    <name evidence="1" type="ORF">EUAN_04490</name>
</gene>
<protein>
    <recommendedName>
        <fullName evidence="3">ACR</fullName>
    </recommendedName>
</protein>
<sequence length="165" mass="18566">MKLDLTEIFDNSVLCIEFDQSIEVDLSEVANAVLNPVRVKGTVYNTGDGIFLDGTLYYCYKDNCARCLTEVEGEIETEISGRILEDEESKLEESDEKLIAYNKDEITLDEVIADAVLLSMPMRILCGEDCKGLCPKCGKDLNQGKCECQDDEVDPRLAKLRNFFE</sequence>
<evidence type="ECO:0000313" key="1">
    <source>
        <dbReference type="EMBL" id="OHW62665.1"/>
    </source>
</evidence>
<accession>A0A1S1V8D5</accession>
<comment type="caution">
    <text evidence="1">The sequence shown here is derived from an EMBL/GenBank/DDBJ whole genome shotgun (WGS) entry which is preliminary data.</text>
</comment>
<evidence type="ECO:0008006" key="3">
    <source>
        <dbReference type="Google" id="ProtNLM"/>
    </source>
</evidence>